<evidence type="ECO:0000313" key="2">
    <source>
        <dbReference type="EMBL" id="BDO15651.1"/>
    </source>
</evidence>
<organism evidence="2 3">
    <name type="scientific">Klebsiella quasipneumoniae subsp. quasipneumoniae</name>
    <dbReference type="NCBI Taxonomy" id="1667327"/>
    <lineage>
        <taxon>Bacteria</taxon>
        <taxon>Pseudomonadati</taxon>
        <taxon>Pseudomonadota</taxon>
        <taxon>Gammaproteobacteria</taxon>
        <taxon>Enterobacterales</taxon>
        <taxon>Enterobacteriaceae</taxon>
        <taxon>Klebsiella/Raoultella group</taxon>
        <taxon>Klebsiella</taxon>
        <taxon>Klebsiella pneumoniae complex</taxon>
    </lineage>
</organism>
<sequence length="70" mass="7928">MVNEIATGSVQPNAGATSRCSQRIKSEDAWSDIIMIPGRKMMRKYAKGIGRKKLSQITLYLLRSGEKFYF</sequence>
<gene>
    <name evidence="2" type="ORF">KAM644c_47170</name>
</gene>
<proteinExistence type="predicted"/>
<dbReference type="EMBL" id="AP026407">
    <property type="protein sequence ID" value="BDO15651.1"/>
    <property type="molecule type" value="Genomic_DNA"/>
</dbReference>
<accession>A0AAN2CGI0</accession>
<evidence type="ECO:0000256" key="1">
    <source>
        <dbReference type="SAM" id="MobiDB-lite"/>
    </source>
</evidence>
<reference evidence="2" key="1">
    <citation type="submission" date="2022-07" db="EMBL/GenBank/DDBJ databases">
        <title>Complete genome sequence of carbapenem-resistant Klebsiella spp. in Japan.</title>
        <authorList>
            <person name="Maehana S."/>
            <person name="Suzuki M."/>
            <person name="Kitasato H."/>
        </authorList>
    </citation>
    <scope>NUCLEOTIDE SEQUENCE</scope>
    <source>
        <strain evidence="2">KAM644</strain>
    </source>
</reference>
<feature type="region of interest" description="Disordered" evidence="1">
    <location>
        <begin position="1"/>
        <end position="21"/>
    </location>
</feature>
<dbReference type="Proteomes" id="UP001058353">
    <property type="component" value="Chromosome"/>
</dbReference>
<evidence type="ECO:0000313" key="3">
    <source>
        <dbReference type="Proteomes" id="UP001058353"/>
    </source>
</evidence>
<dbReference type="AlphaFoldDB" id="A0AAN2CGI0"/>
<protein>
    <submittedName>
        <fullName evidence="2">Uncharacterized protein</fullName>
    </submittedName>
</protein>
<name>A0AAN2CGI0_9ENTR</name>